<dbReference type="SUPFAM" id="SSF50729">
    <property type="entry name" value="PH domain-like"/>
    <property type="match status" value="1"/>
</dbReference>
<feature type="region of interest" description="Disordered" evidence="2">
    <location>
        <begin position="243"/>
        <end position="268"/>
    </location>
</feature>
<dbReference type="HOGENOM" id="CLU_798054_0_0_1"/>
<dbReference type="AlphaFoldDB" id="F0WCI2"/>
<dbReference type="Gene3D" id="1.20.5.110">
    <property type="match status" value="1"/>
</dbReference>
<name>F0WCI2_9STRA</name>
<feature type="coiled-coil region" evidence="1">
    <location>
        <begin position="284"/>
        <end position="311"/>
    </location>
</feature>
<evidence type="ECO:0000259" key="3">
    <source>
        <dbReference type="PROSITE" id="PS50003"/>
    </source>
</evidence>
<dbReference type="Pfam" id="PF00169">
    <property type="entry name" value="PH"/>
    <property type="match status" value="1"/>
</dbReference>
<gene>
    <name evidence="4" type="primary">AlNc14C59G4362</name>
    <name evidence="4" type="ORF">ALNC14_050420</name>
</gene>
<reference evidence="4" key="2">
    <citation type="submission" date="2011-02" db="EMBL/GenBank/DDBJ databases">
        <authorList>
            <person name="MacLean D."/>
        </authorList>
    </citation>
    <scope>NUCLEOTIDE SEQUENCE</scope>
</reference>
<dbReference type="InterPro" id="IPR001849">
    <property type="entry name" value="PH_domain"/>
</dbReference>
<evidence type="ECO:0000313" key="4">
    <source>
        <dbReference type="EMBL" id="CCA18899.1"/>
    </source>
</evidence>
<feature type="domain" description="PH" evidence="3">
    <location>
        <begin position="15"/>
        <end position="129"/>
    </location>
</feature>
<keyword evidence="1" id="KW-0175">Coiled coil</keyword>
<feature type="compositionally biased region" description="Basic residues" evidence="2">
    <location>
        <begin position="250"/>
        <end position="266"/>
    </location>
</feature>
<dbReference type="PROSITE" id="PS50003">
    <property type="entry name" value="PH_DOMAIN"/>
    <property type="match status" value="1"/>
</dbReference>
<dbReference type="InterPro" id="IPR011993">
    <property type="entry name" value="PH-like_dom_sf"/>
</dbReference>
<accession>F0WCI2</accession>
<dbReference type="Gene3D" id="2.30.29.30">
    <property type="entry name" value="Pleckstrin-homology domain (PH domain)/Phosphotyrosine-binding domain (PTB)"/>
    <property type="match status" value="1"/>
</dbReference>
<organism evidence="4">
    <name type="scientific">Albugo laibachii Nc14</name>
    <dbReference type="NCBI Taxonomy" id="890382"/>
    <lineage>
        <taxon>Eukaryota</taxon>
        <taxon>Sar</taxon>
        <taxon>Stramenopiles</taxon>
        <taxon>Oomycota</taxon>
        <taxon>Peronosporomycetes</taxon>
        <taxon>Albuginales</taxon>
        <taxon>Albuginaceae</taxon>
        <taxon>Albugo</taxon>
    </lineage>
</organism>
<proteinExistence type="predicted"/>
<protein>
    <submittedName>
        <fullName evidence="4">Uncharacterized protein AlNc14C59G4362</fullName>
    </submittedName>
</protein>
<evidence type="ECO:0000256" key="2">
    <source>
        <dbReference type="SAM" id="MobiDB-lite"/>
    </source>
</evidence>
<dbReference type="SMART" id="SM00233">
    <property type="entry name" value="PH"/>
    <property type="match status" value="1"/>
</dbReference>
<evidence type="ECO:0000256" key="1">
    <source>
        <dbReference type="SAM" id="Coils"/>
    </source>
</evidence>
<dbReference type="EMBL" id="FR824104">
    <property type="protein sequence ID" value="CCA18899.1"/>
    <property type="molecule type" value="Genomic_DNA"/>
</dbReference>
<reference evidence="4" key="1">
    <citation type="journal article" date="2011" name="PLoS Biol.">
        <title>Gene gain and loss during evolution of obligate parasitism in the white rust pathogen of Arabidopsis thaliana.</title>
        <authorList>
            <person name="Kemen E."/>
            <person name="Gardiner A."/>
            <person name="Schultz-Larsen T."/>
            <person name="Kemen A.C."/>
            <person name="Balmuth A.L."/>
            <person name="Robert-Seilaniantz A."/>
            <person name="Bailey K."/>
            <person name="Holub E."/>
            <person name="Studholme D.J."/>
            <person name="Maclean D."/>
            <person name="Jones J.D."/>
        </authorList>
    </citation>
    <scope>NUCLEOTIDE SEQUENCE</scope>
</reference>
<dbReference type="SUPFAM" id="SSF58038">
    <property type="entry name" value="SNARE fusion complex"/>
    <property type="match status" value="1"/>
</dbReference>
<sequence length="343" mass="38757">MLPNINEQHLARYTPTSCEGYVTKRGHFRKSWRVRYLVISGVNMQVSYYESKDSSKSKNATPKGSFILQSAEKHEYWISQMVTGSVKEKPFGFKMVGHAPKQGYIELDVFVDSSSDMDQWLDVINNGLKASKCMAREAFMAEMDTTKSVLGFSYIGTTSKQQIQVLKSKKCDYIHEALQQIEMAKSAGNAACDEIVSQGEQLGKVEQNLSTIQNDLNHSEKLIKSIRHPLRYFFSRSRPHDRATISKSSSIHRSHHHPGILHKTKKDRNVDHLAEEIRVPTNDIEKLAMALKDLEVQAQLINSEAVKSNEQIARIEGQLSGINDRIQAQTSQVITSSGKQNLF</sequence>